<reference evidence="3 4" key="1">
    <citation type="submission" date="2021-09" db="EMBL/GenBank/DDBJ databases">
        <title>The complete genome sequence of a new microorganism.</title>
        <authorList>
            <person name="Zi Z."/>
        </authorList>
    </citation>
    <scope>NUCLEOTIDE SEQUENCE [LARGE SCALE GENOMIC DNA]</scope>
    <source>
        <strain evidence="3 4">WGZ8</strain>
    </source>
</reference>
<name>A0ABS7VPA6_9HYPH</name>
<keyword evidence="4" id="KW-1185">Reference proteome</keyword>
<dbReference type="Proteomes" id="UP000704176">
    <property type="component" value="Unassembled WGS sequence"/>
</dbReference>
<protein>
    <submittedName>
        <fullName evidence="3">DUF459 domain-containing protein</fullName>
    </submittedName>
</protein>
<keyword evidence="2" id="KW-0732">Signal</keyword>
<dbReference type="CDD" id="cd01829">
    <property type="entry name" value="SGNH_hydrolase_peri2"/>
    <property type="match status" value="1"/>
</dbReference>
<dbReference type="InterPro" id="IPR036514">
    <property type="entry name" value="SGNH_hydro_sf"/>
</dbReference>
<evidence type="ECO:0000313" key="4">
    <source>
        <dbReference type="Proteomes" id="UP000704176"/>
    </source>
</evidence>
<evidence type="ECO:0000313" key="3">
    <source>
        <dbReference type="EMBL" id="MBZ6077383.1"/>
    </source>
</evidence>
<proteinExistence type="predicted"/>
<feature type="region of interest" description="Disordered" evidence="1">
    <location>
        <begin position="319"/>
        <end position="357"/>
    </location>
</feature>
<dbReference type="EMBL" id="JAIRBM010000009">
    <property type="protein sequence ID" value="MBZ6077383.1"/>
    <property type="molecule type" value="Genomic_DNA"/>
</dbReference>
<gene>
    <name evidence="3" type="ORF">K9B37_13975</name>
</gene>
<feature type="region of interest" description="Disordered" evidence="1">
    <location>
        <begin position="398"/>
        <end position="420"/>
    </location>
</feature>
<organism evidence="3 4">
    <name type="scientific">Microvirga puerhi</name>
    <dbReference type="NCBI Taxonomy" id="2876078"/>
    <lineage>
        <taxon>Bacteria</taxon>
        <taxon>Pseudomonadati</taxon>
        <taxon>Pseudomonadota</taxon>
        <taxon>Alphaproteobacteria</taxon>
        <taxon>Hyphomicrobiales</taxon>
        <taxon>Methylobacteriaceae</taxon>
        <taxon>Microvirga</taxon>
    </lineage>
</organism>
<evidence type="ECO:0000256" key="2">
    <source>
        <dbReference type="SAM" id="SignalP"/>
    </source>
</evidence>
<dbReference type="RefSeq" id="WP_224313755.1">
    <property type="nucleotide sequence ID" value="NZ_JAIRBM010000009.1"/>
</dbReference>
<accession>A0ABS7VPA6</accession>
<dbReference type="Gene3D" id="3.40.50.1110">
    <property type="entry name" value="SGNH hydrolase"/>
    <property type="match status" value="1"/>
</dbReference>
<dbReference type="SUPFAM" id="SSF52266">
    <property type="entry name" value="SGNH hydrolase"/>
    <property type="match status" value="1"/>
</dbReference>
<feature type="signal peptide" evidence="2">
    <location>
        <begin position="1"/>
        <end position="26"/>
    </location>
</feature>
<feature type="compositionally biased region" description="Basic and acidic residues" evidence="1">
    <location>
        <begin position="410"/>
        <end position="420"/>
    </location>
</feature>
<sequence length="420" mass="45121">MRLSPVSFRLLFVLPCLLGGSLSAWAQPAYGPYGYPPPAAQRDLRAYPPGYYPGKLVQPAQPQGFSLRRLFGVPDEPPPPVYRPVVRPRRPAPPPVTVTRQEKPKTNAVTQVVVFGDGLAASVEQGIADLYADSEDVAVVRKTRDDGGLLRADPDEWPKFIREVLDSGQKASLAVVMIGAKDRVSFKDQSGDHDPLTPEWRAAYRQRVDAVMRAFADRGIPVVWIGLPPMKNEAMSEDLVAMNEIFRESVQRSGGTYVDIWAGFVDDDNRYTAIGPDTDGQSAKLRSNDGVSFTKAGARKLAHFADTEIKQIIAARQPGAASTAGAHPVEGAPGASSPSSIESALPAPPEAATPVSLPSKPLIGPVLPLNRPDVTPSGTLVSTTPKLTGDQAYPIQKALRDGVAPSARPGRADDFRWPSQ</sequence>
<feature type="region of interest" description="Disordered" evidence="1">
    <location>
        <begin position="78"/>
        <end position="103"/>
    </location>
</feature>
<comment type="caution">
    <text evidence="3">The sequence shown here is derived from an EMBL/GenBank/DDBJ whole genome shotgun (WGS) entry which is preliminary data.</text>
</comment>
<dbReference type="InterPro" id="IPR007407">
    <property type="entry name" value="DUF459"/>
</dbReference>
<dbReference type="Pfam" id="PF04311">
    <property type="entry name" value="DUF459"/>
    <property type="match status" value="1"/>
</dbReference>
<feature type="chain" id="PRO_5045600885" evidence="2">
    <location>
        <begin position="27"/>
        <end position="420"/>
    </location>
</feature>
<evidence type="ECO:0000256" key="1">
    <source>
        <dbReference type="SAM" id="MobiDB-lite"/>
    </source>
</evidence>